<dbReference type="PIRSF" id="PIRSF500176">
    <property type="entry name" value="L_ASNase"/>
    <property type="match status" value="1"/>
</dbReference>
<dbReference type="Pfam" id="PF00710">
    <property type="entry name" value="Asparaginase"/>
    <property type="match status" value="1"/>
</dbReference>
<evidence type="ECO:0000256" key="1">
    <source>
        <dbReference type="PIRSR" id="PIRSR001220-1"/>
    </source>
</evidence>
<name>A0A7Z0MND4_9GAMM</name>
<gene>
    <name evidence="5" type="ORF">H0A75_03830</name>
</gene>
<dbReference type="PRINTS" id="PR00139">
    <property type="entry name" value="ASNGLNASE"/>
</dbReference>
<dbReference type="Proteomes" id="UP000537890">
    <property type="component" value="Unassembled WGS sequence"/>
</dbReference>
<keyword evidence="3" id="KW-0472">Membrane</keyword>
<dbReference type="InterPro" id="IPR037152">
    <property type="entry name" value="L-asparaginase_N_sf"/>
</dbReference>
<accession>A0A7Z0MND4</accession>
<evidence type="ECO:0000313" key="5">
    <source>
        <dbReference type="EMBL" id="NYT46874.1"/>
    </source>
</evidence>
<evidence type="ECO:0000256" key="3">
    <source>
        <dbReference type="SAM" id="Phobius"/>
    </source>
</evidence>
<protein>
    <submittedName>
        <fullName evidence="5">Asparaginase</fullName>
    </submittedName>
</protein>
<proteinExistence type="predicted"/>
<dbReference type="InterPro" id="IPR006034">
    <property type="entry name" value="Asparaginase/glutaminase-like"/>
</dbReference>
<feature type="domain" description="L-asparaginase N-terminal" evidence="4">
    <location>
        <begin position="2"/>
        <end position="150"/>
    </location>
</feature>
<comment type="caution">
    <text evidence="5">The sequence shown here is derived from an EMBL/GenBank/DDBJ whole genome shotgun (WGS) entry which is preliminary data.</text>
</comment>
<dbReference type="PIRSF" id="PIRSF001220">
    <property type="entry name" value="L-ASNase_gatD"/>
    <property type="match status" value="1"/>
</dbReference>
<dbReference type="PANTHER" id="PTHR11707">
    <property type="entry name" value="L-ASPARAGINASE"/>
    <property type="match status" value="1"/>
</dbReference>
<dbReference type="GO" id="GO:0004067">
    <property type="term" value="F:asparaginase activity"/>
    <property type="evidence" value="ECO:0007669"/>
    <property type="project" value="UniProtKB-UniRule"/>
</dbReference>
<evidence type="ECO:0000313" key="6">
    <source>
        <dbReference type="Proteomes" id="UP000537890"/>
    </source>
</evidence>
<sequence>MIKLIITGGTIDKHYNELNGELSFPETHIPAMLKQARCIAEIDVQQLMLKDSLEMTEADREQIKKNCLASDVQQIVITHGTDTMVDTAKHLAQTIQDKTIVLVGAMIPYSIKQSDALFNLGSAIIAVQLLPAGIYITMNGQVFAWDKVVKDKQAGEFRVSGV</sequence>
<feature type="active site" description="O-isoaspartyl threonine intermediate" evidence="1">
    <location>
        <position position="10"/>
    </location>
</feature>
<dbReference type="SUPFAM" id="SSF53774">
    <property type="entry name" value="Glutaminase/Asparaginase"/>
    <property type="match status" value="1"/>
</dbReference>
<feature type="binding site" evidence="2">
    <location>
        <begin position="81"/>
        <end position="82"/>
    </location>
    <ligand>
        <name>substrate</name>
    </ligand>
</feature>
<dbReference type="PROSITE" id="PS51732">
    <property type="entry name" value="ASN_GLN_ASE_3"/>
    <property type="match status" value="1"/>
</dbReference>
<reference evidence="5 6" key="1">
    <citation type="submission" date="2020-05" db="EMBL/GenBank/DDBJ databases">
        <title>Horizontal transmission and recombination maintain forever young bacterial symbiont genomes.</title>
        <authorList>
            <person name="Russell S.L."/>
            <person name="Pepper-Tunick E."/>
            <person name="Svedberg J."/>
            <person name="Byrne A."/>
            <person name="Ruelas Castillo J."/>
            <person name="Vollmers C."/>
            <person name="Beinart R.A."/>
            <person name="Corbett-Detig R."/>
        </authorList>
    </citation>
    <scope>NUCLEOTIDE SEQUENCE [LARGE SCALE GENOMIC DNA]</scope>
    <source>
        <strain evidence="5">4727-3</strain>
    </source>
</reference>
<feature type="binding site" evidence="2">
    <location>
        <position position="52"/>
    </location>
    <ligand>
        <name>substrate</name>
    </ligand>
</feature>
<feature type="transmembrane region" description="Helical" evidence="3">
    <location>
        <begin position="116"/>
        <end position="138"/>
    </location>
</feature>
<dbReference type="AlphaFoldDB" id="A0A7Z0MND4"/>
<evidence type="ECO:0000256" key="2">
    <source>
        <dbReference type="PIRSR" id="PIRSR001220-2"/>
    </source>
</evidence>
<dbReference type="Gene3D" id="3.40.50.1170">
    <property type="entry name" value="L-asparaginase, N-terminal domain"/>
    <property type="match status" value="1"/>
</dbReference>
<dbReference type="PANTHER" id="PTHR11707:SF28">
    <property type="entry name" value="60 KDA LYSOPHOSPHOLIPASE"/>
    <property type="match status" value="1"/>
</dbReference>
<keyword evidence="3" id="KW-1133">Transmembrane helix</keyword>
<evidence type="ECO:0000259" key="4">
    <source>
        <dbReference type="Pfam" id="PF00710"/>
    </source>
</evidence>
<dbReference type="EMBL" id="JACCHS010000052">
    <property type="protein sequence ID" value="NYT46874.1"/>
    <property type="molecule type" value="Genomic_DNA"/>
</dbReference>
<dbReference type="InterPro" id="IPR036152">
    <property type="entry name" value="Asp/glu_Ase-like_sf"/>
</dbReference>
<organism evidence="5 6">
    <name type="scientific">Candidatus Methanofishera endochildressiae</name>
    <dbReference type="NCBI Taxonomy" id="2738884"/>
    <lineage>
        <taxon>Bacteria</taxon>
        <taxon>Pseudomonadati</taxon>
        <taxon>Pseudomonadota</taxon>
        <taxon>Gammaproteobacteria</taxon>
        <taxon>Candidatus Methanofishera</taxon>
    </lineage>
</organism>
<keyword evidence="3" id="KW-0812">Transmembrane</keyword>
<dbReference type="InterPro" id="IPR027474">
    <property type="entry name" value="L-asparaginase_N"/>
</dbReference>